<reference evidence="1 2" key="1">
    <citation type="submission" date="2020-08" db="EMBL/GenBank/DDBJ databases">
        <title>Genomic Encyclopedia of Type Strains, Phase IV (KMG-IV): sequencing the most valuable type-strain genomes for metagenomic binning, comparative biology and taxonomic classification.</title>
        <authorList>
            <person name="Goeker M."/>
        </authorList>
    </citation>
    <scope>NUCLEOTIDE SEQUENCE [LARGE SCALE GENOMIC DNA]</scope>
    <source>
        <strain evidence="1 2">DSM 28570</strain>
    </source>
</reference>
<accession>A0A840UTW8</accession>
<dbReference type="AlphaFoldDB" id="A0A840UTW8"/>
<dbReference type="EMBL" id="JACHEO010000002">
    <property type="protein sequence ID" value="MBB5346834.1"/>
    <property type="molecule type" value="Genomic_DNA"/>
</dbReference>
<dbReference type="Proteomes" id="UP000539642">
    <property type="component" value="Unassembled WGS sequence"/>
</dbReference>
<evidence type="ECO:0000313" key="2">
    <source>
        <dbReference type="Proteomes" id="UP000539642"/>
    </source>
</evidence>
<comment type="caution">
    <text evidence="1">The sequence shown here is derived from an EMBL/GenBank/DDBJ whole genome shotgun (WGS) entry which is preliminary data.</text>
</comment>
<protein>
    <submittedName>
        <fullName evidence="1">Uncharacterized protein</fullName>
    </submittedName>
</protein>
<dbReference type="RefSeq" id="WP_183348066.1">
    <property type="nucleotide sequence ID" value="NZ_JACHEO010000002.1"/>
</dbReference>
<organism evidence="1 2">
    <name type="scientific">Desulfoprunum benzoelyticum</name>
    <dbReference type="NCBI Taxonomy" id="1506996"/>
    <lineage>
        <taxon>Bacteria</taxon>
        <taxon>Pseudomonadati</taxon>
        <taxon>Thermodesulfobacteriota</taxon>
        <taxon>Desulfobulbia</taxon>
        <taxon>Desulfobulbales</taxon>
        <taxon>Desulfobulbaceae</taxon>
        <taxon>Desulfoprunum</taxon>
    </lineage>
</organism>
<evidence type="ECO:0000313" key="1">
    <source>
        <dbReference type="EMBL" id="MBB5346834.1"/>
    </source>
</evidence>
<keyword evidence="2" id="KW-1185">Reference proteome</keyword>
<gene>
    <name evidence="1" type="ORF">HNQ81_000544</name>
</gene>
<sequence>MEMRQKKTAAALAAVNAYLQQEEAQVAAQTSEPALQPAPAVESGWVISGRMEMMTMRRLIQMRALGRIG</sequence>
<proteinExistence type="predicted"/>
<name>A0A840UTW8_9BACT</name>